<name>A0A8D8W4E4_9HEMI</name>
<proteinExistence type="predicted"/>
<accession>A0A8D8W4E4</accession>
<protein>
    <submittedName>
        <fullName evidence="1">Uncharacterized protein</fullName>
    </submittedName>
</protein>
<organism evidence="1">
    <name type="scientific">Cacopsylla melanoneura</name>
    <dbReference type="NCBI Taxonomy" id="428564"/>
    <lineage>
        <taxon>Eukaryota</taxon>
        <taxon>Metazoa</taxon>
        <taxon>Ecdysozoa</taxon>
        <taxon>Arthropoda</taxon>
        <taxon>Hexapoda</taxon>
        <taxon>Insecta</taxon>
        <taxon>Pterygota</taxon>
        <taxon>Neoptera</taxon>
        <taxon>Paraneoptera</taxon>
        <taxon>Hemiptera</taxon>
        <taxon>Sternorrhyncha</taxon>
        <taxon>Psylloidea</taxon>
        <taxon>Psyllidae</taxon>
        <taxon>Psyllinae</taxon>
        <taxon>Cacopsylla</taxon>
    </lineage>
</organism>
<dbReference type="AlphaFoldDB" id="A0A8D8W4E4"/>
<reference evidence="1" key="1">
    <citation type="submission" date="2021-05" db="EMBL/GenBank/DDBJ databases">
        <authorList>
            <person name="Alioto T."/>
            <person name="Alioto T."/>
            <person name="Gomez Garrido J."/>
        </authorList>
    </citation>
    <scope>NUCLEOTIDE SEQUENCE</scope>
</reference>
<sequence>MYLGVLATVKISGVFHHRRFAHPKARRSPNLLSRVSKCHRPCCGLRLCVQQLGTNNEILKNFTVANYKDLLSSSRTILQIIENAETNVKWMKKNYEPIVQWLSKTKNYNPLAS</sequence>
<dbReference type="EMBL" id="HBUF01136851">
    <property type="protein sequence ID" value="CAG6645423.1"/>
    <property type="molecule type" value="Transcribed_RNA"/>
</dbReference>
<evidence type="ECO:0000313" key="1">
    <source>
        <dbReference type="EMBL" id="CAG6645423.1"/>
    </source>
</evidence>
<dbReference type="Gene3D" id="1.25.50.20">
    <property type="match status" value="1"/>
</dbReference>